<dbReference type="InterPro" id="IPR038765">
    <property type="entry name" value="Papain-like_cys_pep_sf"/>
</dbReference>
<keyword evidence="5 11" id="KW-0732">Signal</keyword>
<dbReference type="PROSITE" id="PS00640">
    <property type="entry name" value="THIOL_PROTEASE_ASN"/>
    <property type="match status" value="1"/>
</dbReference>
<dbReference type="AlphaFoldDB" id="A0A0N5BW40"/>
<feature type="chain" id="PRO_5018724277" description="cathepsin X" evidence="11">
    <location>
        <begin position="21"/>
        <end position="427"/>
    </location>
</feature>
<evidence type="ECO:0000256" key="1">
    <source>
        <dbReference type="ARBA" id="ARBA00001594"/>
    </source>
</evidence>
<keyword evidence="9" id="KW-1015">Disulfide bond</keyword>
<protein>
    <recommendedName>
        <fullName evidence="3">cathepsin X</fullName>
        <ecNumber evidence="3">3.4.18.1</ecNumber>
    </recommendedName>
</protein>
<dbReference type="PANTHER" id="PTHR12411">
    <property type="entry name" value="CYSTEINE PROTEASE FAMILY C1-RELATED"/>
    <property type="match status" value="1"/>
</dbReference>
<dbReference type="GO" id="GO:0006508">
    <property type="term" value="P:proteolysis"/>
    <property type="evidence" value="ECO:0007669"/>
    <property type="project" value="UniProtKB-KW"/>
</dbReference>
<evidence type="ECO:0000256" key="5">
    <source>
        <dbReference type="ARBA" id="ARBA00022729"/>
    </source>
</evidence>
<accession>A0A0N5BW40</accession>
<organism evidence="13 14">
    <name type="scientific">Strongyloides papillosus</name>
    <name type="common">Intestinal threadworm</name>
    <dbReference type="NCBI Taxonomy" id="174720"/>
    <lineage>
        <taxon>Eukaryota</taxon>
        <taxon>Metazoa</taxon>
        <taxon>Ecdysozoa</taxon>
        <taxon>Nematoda</taxon>
        <taxon>Chromadorea</taxon>
        <taxon>Rhabditida</taxon>
        <taxon>Tylenchina</taxon>
        <taxon>Panagrolaimomorpha</taxon>
        <taxon>Strongyloidoidea</taxon>
        <taxon>Strongyloididae</taxon>
        <taxon>Strongyloides</taxon>
    </lineage>
</organism>
<keyword evidence="8" id="KW-0865">Zymogen</keyword>
<evidence type="ECO:0000313" key="14">
    <source>
        <dbReference type="WBParaSite" id="SPAL_0001004400.1"/>
    </source>
</evidence>
<evidence type="ECO:0000256" key="6">
    <source>
        <dbReference type="ARBA" id="ARBA00022801"/>
    </source>
</evidence>
<feature type="signal peptide" evidence="11">
    <location>
        <begin position="1"/>
        <end position="20"/>
    </location>
</feature>
<dbReference type="InterPro" id="IPR025661">
    <property type="entry name" value="Pept_asp_AS"/>
</dbReference>
<evidence type="ECO:0000313" key="13">
    <source>
        <dbReference type="Proteomes" id="UP000046392"/>
    </source>
</evidence>
<evidence type="ECO:0000256" key="2">
    <source>
        <dbReference type="ARBA" id="ARBA00008455"/>
    </source>
</evidence>
<name>A0A0N5BW40_STREA</name>
<evidence type="ECO:0000259" key="12">
    <source>
        <dbReference type="SMART" id="SM00645"/>
    </source>
</evidence>
<dbReference type="FunFam" id="3.90.70.10:FF:000158">
    <property type="entry name" value="CathePsin Z"/>
    <property type="match status" value="1"/>
</dbReference>
<keyword evidence="10" id="KW-0325">Glycoprotein</keyword>
<keyword evidence="4" id="KW-0645">Protease</keyword>
<keyword evidence="13" id="KW-1185">Reference proteome</keyword>
<dbReference type="GO" id="GO:0016807">
    <property type="term" value="F:cysteine-type carboxypeptidase activity"/>
    <property type="evidence" value="ECO:0007669"/>
    <property type="project" value="UniProtKB-EC"/>
</dbReference>
<dbReference type="Gene3D" id="3.90.70.10">
    <property type="entry name" value="Cysteine proteinases"/>
    <property type="match status" value="1"/>
</dbReference>
<evidence type="ECO:0000256" key="3">
    <source>
        <dbReference type="ARBA" id="ARBA00012516"/>
    </source>
</evidence>
<dbReference type="EC" id="3.4.18.1" evidence="3"/>
<reference evidence="14" key="1">
    <citation type="submission" date="2017-02" db="UniProtKB">
        <authorList>
            <consortium name="WormBaseParasite"/>
        </authorList>
    </citation>
    <scope>IDENTIFICATION</scope>
</reference>
<dbReference type="CDD" id="cd02698">
    <property type="entry name" value="Peptidase_C1A_CathepsinX"/>
    <property type="match status" value="1"/>
</dbReference>
<comment type="catalytic activity">
    <reaction evidence="1">
        <text>Release of C-terminal amino acid residues with broad specificity, but lacks action on C-terminal proline. Shows weak endopeptidase activity.</text>
        <dbReference type="EC" id="3.4.18.1"/>
    </reaction>
</comment>
<dbReference type="Pfam" id="PF00112">
    <property type="entry name" value="Peptidase_C1"/>
    <property type="match status" value="1"/>
</dbReference>
<evidence type="ECO:0000256" key="8">
    <source>
        <dbReference type="ARBA" id="ARBA00023145"/>
    </source>
</evidence>
<keyword evidence="7" id="KW-0788">Thiol protease</keyword>
<dbReference type="InterPro" id="IPR013128">
    <property type="entry name" value="Peptidase_C1A"/>
</dbReference>
<dbReference type="SUPFAM" id="SSF54001">
    <property type="entry name" value="Cysteine proteinases"/>
    <property type="match status" value="1"/>
</dbReference>
<dbReference type="InterPro" id="IPR033157">
    <property type="entry name" value="CTSZ"/>
</dbReference>
<evidence type="ECO:0000256" key="10">
    <source>
        <dbReference type="ARBA" id="ARBA00023180"/>
    </source>
</evidence>
<evidence type="ECO:0000256" key="9">
    <source>
        <dbReference type="ARBA" id="ARBA00023157"/>
    </source>
</evidence>
<dbReference type="SMART" id="SM00645">
    <property type="entry name" value="Pept_C1"/>
    <property type="match status" value="1"/>
</dbReference>
<keyword evidence="6" id="KW-0378">Hydrolase</keyword>
<dbReference type="InterPro" id="IPR000668">
    <property type="entry name" value="Peptidase_C1A_C"/>
</dbReference>
<dbReference type="WBParaSite" id="SPAL_0001004400.1">
    <property type="protein sequence ID" value="SPAL_0001004400.1"/>
    <property type="gene ID" value="SPAL_0001004400"/>
</dbReference>
<comment type="similarity">
    <text evidence="2">Belongs to the peptidase C1 family.</text>
</comment>
<evidence type="ECO:0000256" key="7">
    <source>
        <dbReference type="ARBA" id="ARBA00022807"/>
    </source>
</evidence>
<dbReference type="Proteomes" id="UP000046392">
    <property type="component" value="Unplaced"/>
</dbReference>
<dbReference type="STRING" id="174720.A0A0N5BW40"/>
<evidence type="ECO:0000256" key="11">
    <source>
        <dbReference type="SAM" id="SignalP"/>
    </source>
</evidence>
<feature type="domain" description="Peptidase C1A papain C-terminal" evidence="12">
    <location>
        <begin position="178"/>
        <end position="420"/>
    </location>
</feature>
<dbReference type="PRINTS" id="PR00705">
    <property type="entry name" value="PAPAIN"/>
</dbReference>
<sequence>MRAFIFLLETIFSFVICGQSKSWFEEKNVILQQKNQLNHGFDFVLKLEEDSNHIGFEFMDMIPEPNFNNDELLSMEKNKNEYKSNSKVSNKVNYDTKKKVENNNYINDDNVEYESGDTKEEIKKFMDENDGLYKLYDNYETREYARNHRGPCYRKNMEKMGTKTAPRSWEIEGFEKEIPKTFDWRNVNGSNYCSPNRNQHIPVYCGSCWVFGTTGALNDRFNIARKNKWPMTMLSPQEIINCNGKGSCQGGEVFDVFEHAKSKGLVEEGCSNYKAVNDKCDDYTRCGTCWPDKCEPVANYTKYFIGDYGRVSGRLNMMSEILSKGPIACSMSCTPKFDFGYQSGIYMERTNTTEPNHIVSVSGWGIDEATNTEYWIVRNSWGEAWGERGWFRIITSNYKNGTLTGNDFNLGIEKDCYYADPIVTNLD</sequence>
<evidence type="ECO:0000256" key="4">
    <source>
        <dbReference type="ARBA" id="ARBA00022670"/>
    </source>
</evidence>
<proteinExistence type="inferred from homology"/>